<dbReference type="EMBL" id="CAKOFQ010006968">
    <property type="protein sequence ID" value="CAH1984938.1"/>
    <property type="molecule type" value="Genomic_DNA"/>
</dbReference>
<evidence type="ECO:0000313" key="1">
    <source>
        <dbReference type="EMBL" id="CAH1984938.1"/>
    </source>
</evidence>
<sequence>MNVFFSEATMKAICAVVLMLAVNVYAFAGSDDKFLKKYAMMKIYESCFGDEVIRQIRREMKQACAKCAGAGDMPMPPPANPMGAEQRPMGEEENFRPHRQENIPQVPLAPHQAPQLPQGIDAEKLHQAIFAFRPNAAPQAAYRPFTPASPPSFYGPFGAAPQFTPMGASMYYPGFQQLPFSPYAFPIPAGGQSYFGSRMSRDMDIRSQIEAITSRMSGKARNVTCILQELGYLDENFEPNFARINERINNLPIAEELRKDMLDGVSFCQQFSQCVPDMKKEKSPLSRDFVRPMFFFKCYKHKKLEACIMKDMREKFSGVGEEDFETDLDLRRTGRSRQIGEDKEVEDLSNIVYEFLYAGDGGVDLDAML</sequence>
<reference evidence="1" key="1">
    <citation type="submission" date="2022-03" db="EMBL/GenBank/DDBJ databases">
        <authorList>
            <person name="Sayadi A."/>
        </authorList>
    </citation>
    <scope>NUCLEOTIDE SEQUENCE</scope>
</reference>
<dbReference type="OrthoDB" id="8176709at2759"/>
<dbReference type="AlphaFoldDB" id="A0A9P0PKZ1"/>
<accession>A0A9P0PKZ1</accession>
<protein>
    <submittedName>
        <fullName evidence="1">Uncharacterized protein</fullName>
    </submittedName>
</protein>
<organism evidence="1 2">
    <name type="scientific">Acanthoscelides obtectus</name>
    <name type="common">Bean weevil</name>
    <name type="synonym">Bruchus obtectus</name>
    <dbReference type="NCBI Taxonomy" id="200917"/>
    <lineage>
        <taxon>Eukaryota</taxon>
        <taxon>Metazoa</taxon>
        <taxon>Ecdysozoa</taxon>
        <taxon>Arthropoda</taxon>
        <taxon>Hexapoda</taxon>
        <taxon>Insecta</taxon>
        <taxon>Pterygota</taxon>
        <taxon>Neoptera</taxon>
        <taxon>Endopterygota</taxon>
        <taxon>Coleoptera</taxon>
        <taxon>Polyphaga</taxon>
        <taxon>Cucujiformia</taxon>
        <taxon>Chrysomeloidea</taxon>
        <taxon>Chrysomelidae</taxon>
        <taxon>Bruchinae</taxon>
        <taxon>Bruchini</taxon>
        <taxon>Acanthoscelides</taxon>
    </lineage>
</organism>
<keyword evidence="2" id="KW-1185">Reference proteome</keyword>
<evidence type="ECO:0000313" key="2">
    <source>
        <dbReference type="Proteomes" id="UP001152888"/>
    </source>
</evidence>
<proteinExistence type="predicted"/>
<comment type="caution">
    <text evidence="1">The sequence shown here is derived from an EMBL/GenBank/DDBJ whole genome shotgun (WGS) entry which is preliminary data.</text>
</comment>
<dbReference type="Proteomes" id="UP001152888">
    <property type="component" value="Unassembled WGS sequence"/>
</dbReference>
<gene>
    <name evidence="1" type="ORF">ACAOBT_LOCUS16412</name>
</gene>
<name>A0A9P0PKZ1_ACAOB</name>